<dbReference type="Proteomes" id="UP000015105">
    <property type="component" value="Chromosome 7D"/>
</dbReference>
<sequence>ARKHTLKLCSSQILNPQTRSRTEMEGKRAPAAAAAAISAVLDDDDLLGEILLRLAFPTSLVRAALVCKRWLLHAAAPAFLRRFRGLHQPSLLGFYVVSTAIHPPRFVALPQPPELADVVRRGSFDLDSLGPDRFDLDCWNGLLLLSTFEMYPDRTMNPTRVRCPLYPARDTAILPTVPITSIHHDGFTYHDREILVSGSGGQCLSYFCLAIMDKEQQTVVDVYALQQGTWTIYSSSVTEIPRIGLLLPSTLIGDTNKIYNVAFVNNSYKLILLDLVSASLSLVNFPEEVKGLSFELSLTDDSQLHLIHVKGSQLRIWLHRMDSNGVSNWLLERTICLREICANYRIPTCMFKDGSDSAFTRMHAVGVNAEFVFLEMEDVLYLFDIKSKAAKQVYKMTPEDNILNSVIPFMMVWPPKFPAMKEMQDPTELPCTVCLLSIFLVPSSIFQCPLC</sequence>
<evidence type="ECO:0000259" key="1">
    <source>
        <dbReference type="Pfam" id="PF23635"/>
    </source>
</evidence>
<reference evidence="2" key="3">
    <citation type="journal article" date="2017" name="Nature">
        <title>Genome sequence of the progenitor of the wheat D genome Aegilops tauschii.</title>
        <authorList>
            <person name="Luo M.C."/>
            <person name="Gu Y.Q."/>
            <person name="Puiu D."/>
            <person name="Wang H."/>
            <person name="Twardziok S.O."/>
            <person name="Deal K.R."/>
            <person name="Huo N."/>
            <person name="Zhu T."/>
            <person name="Wang L."/>
            <person name="Wang Y."/>
            <person name="McGuire P.E."/>
            <person name="Liu S."/>
            <person name="Long H."/>
            <person name="Ramasamy R.K."/>
            <person name="Rodriguez J.C."/>
            <person name="Van S.L."/>
            <person name="Yuan L."/>
            <person name="Wang Z."/>
            <person name="Xia Z."/>
            <person name="Xiao L."/>
            <person name="Anderson O.D."/>
            <person name="Ouyang S."/>
            <person name="Liang Y."/>
            <person name="Zimin A.V."/>
            <person name="Pertea G."/>
            <person name="Qi P."/>
            <person name="Bennetzen J.L."/>
            <person name="Dai X."/>
            <person name="Dawson M.W."/>
            <person name="Muller H.G."/>
            <person name="Kugler K."/>
            <person name="Rivarola-Duarte L."/>
            <person name="Spannagl M."/>
            <person name="Mayer K.F.X."/>
            <person name="Lu F.H."/>
            <person name="Bevan M.W."/>
            <person name="Leroy P."/>
            <person name="Li P."/>
            <person name="You F.M."/>
            <person name="Sun Q."/>
            <person name="Liu Z."/>
            <person name="Lyons E."/>
            <person name="Wicker T."/>
            <person name="Salzberg S.L."/>
            <person name="Devos K.M."/>
            <person name="Dvorak J."/>
        </authorList>
    </citation>
    <scope>NUCLEOTIDE SEQUENCE [LARGE SCALE GENOMIC DNA]</scope>
    <source>
        <strain evidence="2">cv. AL8/78</strain>
    </source>
</reference>
<reference evidence="3" key="1">
    <citation type="journal article" date="2014" name="Science">
        <title>Ancient hybridizations among the ancestral genomes of bread wheat.</title>
        <authorList>
            <consortium name="International Wheat Genome Sequencing Consortium,"/>
            <person name="Marcussen T."/>
            <person name="Sandve S.R."/>
            <person name="Heier L."/>
            <person name="Spannagl M."/>
            <person name="Pfeifer M."/>
            <person name="Jakobsen K.S."/>
            <person name="Wulff B.B."/>
            <person name="Steuernagel B."/>
            <person name="Mayer K.F."/>
            <person name="Olsen O.A."/>
        </authorList>
    </citation>
    <scope>NUCLEOTIDE SEQUENCE [LARGE SCALE GENOMIC DNA]</scope>
    <source>
        <strain evidence="3">cv. AL8/78</strain>
    </source>
</reference>
<dbReference type="SUPFAM" id="SSF81383">
    <property type="entry name" value="F-box domain"/>
    <property type="match status" value="1"/>
</dbReference>
<dbReference type="Gramene" id="AET7Gv21210700.2">
    <property type="protein sequence ID" value="AET7Gv21210700.2"/>
    <property type="gene ID" value="AET7Gv21210700"/>
</dbReference>
<organism evidence="2 3">
    <name type="scientific">Aegilops tauschii subsp. strangulata</name>
    <name type="common">Goatgrass</name>
    <dbReference type="NCBI Taxonomy" id="200361"/>
    <lineage>
        <taxon>Eukaryota</taxon>
        <taxon>Viridiplantae</taxon>
        <taxon>Streptophyta</taxon>
        <taxon>Embryophyta</taxon>
        <taxon>Tracheophyta</taxon>
        <taxon>Spermatophyta</taxon>
        <taxon>Magnoliopsida</taxon>
        <taxon>Liliopsida</taxon>
        <taxon>Poales</taxon>
        <taxon>Poaceae</taxon>
        <taxon>BOP clade</taxon>
        <taxon>Pooideae</taxon>
        <taxon>Triticodae</taxon>
        <taxon>Triticeae</taxon>
        <taxon>Triticinae</taxon>
        <taxon>Aegilops</taxon>
    </lineage>
</organism>
<evidence type="ECO:0000313" key="2">
    <source>
        <dbReference type="EnsemblPlants" id="AET7Gv21210700.2"/>
    </source>
</evidence>
<dbReference type="InterPro" id="IPR056594">
    <property type="entry name" value="AT5G49610-like_b-prop"/>
</dbReference>
<name>A0A453T3B4_AEGTS</name>
<protein>
    <recommendedName>
        <fullName evidence="1">F-box protein AT5G49610-like beta-propeller domain-containing protein</fullName>
    </recommendedName>
</protein>
<dbReference type="InterPro" id="IPR036047">
    <property type="entry name" value="F-box-like_dom_sf"/>
</dbReference>
<reference evidence="2" key="4">
    <citation type="submission" date="2019-03" db="UniProtKB">
        <authorList>
            <consortium name="EnsemblPlants"/>
        </authorList>
    </citation>
    <scope>IDENTIFICATION</scope>
</reference>
<dbReference type="AlphaFoldDB" id="A0A453T3B4"/>
<dbReference type="EnsemblPlants" id="AET7Gv21210700.2">
    <property type="protein sequence ID" value="AET7Gv21210700.2"/>
    <property type="gene ID" value="AET7Gv21210700"/>
</dbReference>
<feature type="domain" description="F-box protein AT5G49610-like beta-propeller" evidence="1">
    <location>
        <begin position="136"/>
        <end position="417"/>
    </location>
</feature>
<dbReference type="Pfam" id="PF23635">
    <property type="entry name" value="Beta-prop_AT5G49610-like"/>
    <property type="match status" value="1"/>
</dbReference>
<evidence type="ECO:0000313" key="3">
    <source>
        <dbReference type="Proteomes" id="UP000015105"/>
    </source>
</evidence>
<keyword evidence="3" id="KW-1185">Reference proteome</keyword>
<proteinExistence type="predicted"/>
<reference evidence="2" key="5">
    <citation type="journal article" date="2021" name="G3 (Bethesda)">
        <title>Aegilops tauschii genome assembly Aet v5.0 features greater sequence contiguity and improved annotation.</title>
        <authorList>
            <person name="Wang L."/>
            <person name="Zhu T."/>
            <person name="Rodriguez J.C."/>
            <person name="Deal K.R."/>
            <person name="Dubcovsky J."/>
            <person name="McGuire P.E."/>
            <person name="Lux T."/>
            <person name="Spannagl M."/>
            <person name="Mayer K.F.X."/>
            <person name="Baldrich P."/>
            <person name="Meyers B.C."/>
            <person name="Huo N."/>
            <person name="Gu Y.Q."/>
            <person name="Zhou H."/>
            <person name="Devos K.M."/>
            <person name="Bennetzen J.L."/>
            <person name="Unver T."/>
            <person name="Budak H."/>
            <person name="Gulick P.J."/>
            <person name="Galiba G."/>
            <person name="Kalapos B."/>
            <person name="Nelson D.R."/>
            <person name="Li P."/>
            <person name="You F.M."/>
            <person name="Luo M.C."/>
            <person name="Dvorak J."/>
        </authorList>
    </citation>
    <scope>NUCLEOTIDE SEQUENCE [LARGE SCALE GENOMIC DNA]</scope>
    <source>
        <strain evidence="2">cv. AL8/78</strain>
    </source>
</reference>
<accession>A0A453T3B4</accession>
<dbReference type="PANTHER" id="PTHR33207">
    <property type="entry name" value="F-BOX DOMAIN CONTAINING PROTEIN-RELATED"/>
    <property type="match status" value="1"/>
</dbReference>
<reference evidence="3" key="2">
    <citation type="journal article" date="2017" name="Nat. Plants">
        <title>The Aegilops tauschii genome reveals multiple impacts of transposons.</title>
        <authorList>
            <person name="Zhao G."/>
            <person name="Zou C."/>
            <person name="Li K."/>
            <person name="Wang K."/>
            <person name="Li T."/>
            <person name="Gao L."/>
            <person name="Zhang X."/>
            <person name="Wang H."/>
            <person name="Yang Z."/>
            <person name="Liu X."/>
            <person name="Jiang W."/>
            <person name="Mao L."/>
            <person name="Kong X."/>
            <person name="Jiao Y."/>
            <person name="Jia J."/>
        </authorList>
    </citation>
    <scope>NUCLEOTIDE SEQUENCE [LARGE SCALE GENOMIC DNA]</scope>
    <source>
        <strain evidence="3">cv. AL8/78</strain>
    </source>
</reference>